<dbReference type="PANTHER" id="PTHR31687:SF3">
    <property type="entry name" value="PROTEIN URG3"/>
    <property type="match status" value="1"/>
</dbReference>
<evidence type="ECO:0000313" key="1">
    <source>
        <dbReference type="EMBL" id="OUR98602.1"/>
    </source>
</evidence>
<keyword evidence="1" id="KW-0328">Glycosyltransferase</keyword>
<accession>A0A1Y5FFX0</accession>
<organism evidence="1 2">
    <name type="scientific">Halobacteriovorax marinus</name>
    <dbReference type="NCBI Taxonomy" id="97084"/>
    <lineage>
        <taxon>Bacteria</taxon>
        <taxon>Pseudomonadati</taxon>
        <taxon>Bdellovibrionota</taxon>
        <taxon>Bacteriovoracia</taxon>
        <taxon>Bacteriovoracales</taxon>
        <taxon>Halobacteriovoraceae</taxon>
        <taxon>Halobacteriovorax</taxon>
    </lineage>
</organism>
<proteinExistence type="predicted"/>
<comment type="caution">
    <text evidence="1">The sequence shown here is derived from an EMBL/GenBank/DDBJ whole genome shotgun (WGS) entry which is preliminary data.</text>
</comment>
<reference evidence="2" key="1">
    <citation type="journal article" date="2017" name="Proc. Natl. Acad. Sci. U.S.A.">
        <title>Simulation of Deepwater Horizon oil plume reveals substrate specialization within a complex community of hydrocarbon-degraders.</title>
        <authorList>
            <person name="Hu P."/>
            <person name="Dubinsky E.A."/>
            <person name="Probst A.J."/>
            <person name="Wang J."/>
            <person name="Sieber C.M.K."/>
            <person name="Tom L.M."/>
            <person name="Gardinali P."/>
            <person name="Banfield J.F."/>
            <person name="Atlas R.M."/>
            <person name="Andersen G.L."/>
        </authorList>
    </citation>
    <scope>NUCLEOTIDE SEQUENCE [LARGE SCALE GENOMIC DNA]</scope>
</reference>
<dbReference type="AlphaFoldDB" id="A0A1Y5FFX0"/>
<dbReference type="InterPro" id="IPR012469">
    <property type="entry name" value="DUF1688"/>
</dbReference>
<evidence type="ECO:0000313" key="2">
    <source>
        <dbReference type="Proteomes" id="UP000196531"/>
    </source>
</evidence>
<keyword evidence="1" id="KW-0808">Transferase</keyword>
<dbReference type="Pfam" id="PF07958">
    <property type="entry name" value="DUF1688"/>
    <property type="match status" value="1"/>
</dbReference>
<protein>
    <submittedName>
        <fullName evidence="1">Uracil phosphoribosyltransferase</fullName>
    </submittedName>
</protein>
<gene>
    <name evidence="1" type="ORF">A9Q84_04085</name>
</gene>
<name>A0A1Y5FFX0_9BACT</name>
<dbReference type="GO" id="GO:0016757">
    <property type="term" value="F:glycosyltransferase activity"/>
    <property type="evidence" value="ECO:0007669"/>
    <property type="project" value="UniProtKB-KW"/>
</dbReference>
<dbReference type="Proteomes" id="UP000196531">
    <property type="component" value="Unassembled WGS sequence"/>
</dbReference>
<dbReference type="EMBL" id="MAAO01000004">
    <property type="protein sequence ID" value="OUR98602.1"/>
    <property type="molecule type" value="Genomic_DNA"/>
</dbReference>
<sequence>MREELKYLLSAKAVRDRTKKIYDLSKAGKTHFEIHEDKLTEVCDFVIEVIKDNYPTLEIPFHSRWGHFQVGDIDRNSKLDALIKDKDQLERARIKLDLVITSVLLDAGAGPTWKYVEDGTTFTRSEGLGVASWHMFMDGAFSNDGSLKADCSKLMSVTAGDIEKSFQVKDGNPLIGIAGRAGLQVSLGKCVNSKSDIFKDGRPGNILDYMLEKHGKKFAATDLLEAVLIHFGDIWPSRITVDGVSLGDVWNHPALGEKDDLNSLVAFHKLSQWLTYSLIEPFEEAGCVIHSVNNMTGLAEYRNGGLLLDSGLITLRDPSLAAVAHKPDSEIIIEWRALTVTLLDQIADVIRAKLNFSEDDFPLAKVLEGGTWWAGRKLAKEKREDLSPPLKLDSDGTVF</sequence>
<dbReference type="PANTHER" id="PTHR31687">
    <property type="match status" value="1"/>
</dbReference>